<keyword evidence="2" id="KW-1133">Transmembrane helix</keyword>
<dbReference type="OrthoDB" id="3379489at2"/>
<feature type="compositionally biased region" description="Polar residues" evidence="1">
    <location>
        <begin position="249"/>
        <end position="265"/>
    </location>
</feature>
<sequence>MDLLTIVQMLRRHLTLSMSVIALTVLGGIALLLLTPRQYEATASFVLAYPPAPPTAEQIAENAALGRINYNNPYLRFTNDSTVGQVLSERVGSTPVRQELVDAGAHDGYAIGPSTAFGSSGLVVGVTATGTSAAQTDRTMDLVTQRMQQELADMQGIYGADDEALITALPVAEPSAPMMVLSGIARSLIAVVAIGAIVLFAALSLAERRQSSAARQPQHQGTRRRGQVEGATTAQERPIEAGIGGVATESPSTSRHAPSVKLPTS</sequence>
<dbReference type="EMBL" id="FNOT01000020">
    <property type="protein sequence ID" value="SDZ08977.1"/>
    <property type="molecule type" value="Genomic_DNA"/>
</dbReference>
<evidence type="ECO:0000256" key="2">
    <source>
        <dbReference type="SAM" id="Phobius"/>
    </source>
</evidence>
<protein>
    <recommendedName>
        <fullName evidence="5">Capsular polysaccharide biosynthesis protein</fullName>
    </recommendedName>
</protein>
<evidence type="ECO:0000313" key="4">
    <source>
        <dbReference type="Proteomes" id="UP000198921"/>
    </source>
</evidence>
<organism evidence="3 4">
    <name type="scientific">Geodermatophilus africanus</name>
    <dbReference type="NCBI Taxonomy" id="1137993"/>
    <lineage>
        <taxon>Bacteria</taxon>
        <taxon>Bacillati</taxon>
        <taxon>Actinomycetota</taxon>
        <taxon>Actinomycetes</taxon>
        <taxon>Geodermatophilales</taxon>
        <taxon>Geodermatophilaceae</taxon>
        <taxon>Geodermatophilus</taxon>
    </lineage>
</organism>
<keyword evidence="4" id="KW-1185">Reference proteome</keyword>
<dbReference type="Proteomes" id="UP000198921">
    <property type="component" value="Unassembled WGS sequence"/>
</dbReference>
<name>A0A1H3Q6F8_9ACTN</name>
<dbReference type="RefSeq" id="WP_091161472.1">
    <property type="nucleotide sequence ID" value="NZ_FNOT01000020.1"/>
</dbReference>
<feature type="transmembrane region" description="Helical" evidence="2">
    <location>
        <begin position="184"/>
        <end position="206"/>
    </location>
</feature>
<evidence type="ECO:0000256" key="1">
    <source>
        <dbReference type="SAM" id="MobiDB-lite"/>
    </source>
</evidence>
<evidence type="ECO:0008006" key="5">
    <source>
        <dbReference type="Google" id="ProtNLM"/>
    </source>
</evidence>
<gene>
    <name evidence="3" type="ORF">SAMN05660209_04630</name>
</gene>
<reference evidence="4" key="1">
    <citation type="submission" date="2016-10" db="EMBL/GenBank/DDBJ databases">
        <authorList>
            <person name="Varghese N."/>
            <person name="Submissions S."/>
        </authorList>
    </citation>
    <scope>NUCLEOTIDE SEQUENCE [LARGE SCALE GENOMIC DNA]</scope>
    <source>
        <strain evidence="4">DSM 45422</strain>
    </source>
</reference>
<evidence type="ECO:0000313" key="3">
    <source>
        <dbReference type="EMBL" id="SDZ08977.1"/>
    </source>
</evidence>
<feature type="compositionally biased region" description="Polar residues" evidence="1">
    <location>
        <begin position="211"/>
        <end position="220"/>
    </location>
</feature>
<dbReference type="AlphaFoldDB" id="A0A1H3Q6F8"/>
<keyword evidence="2" id="KW-0472">Membrane</keyword>
<feature type="region of interest" description="Disordered" evidence="1">
    <location>
        <begin position="211"/>
        <end position="265"/>
    </location>
</feature>
<proteinExistence type="predicted"/>
<accession>A0A1H3Q6F8</accession>
<feature type="transmembrane region" description="Helical" evidence="2">
    <location>
        <begin position="14"/>
        <end position="34"/>
    </location>
</feature>
<keyword evidence="2" id="KW-0812">Transmembrane</keyword>